<evidence type="ECO:0000256" key="6">
    <source>
        <dbReference type="ARBA" id="ARBA00023134"/>
    </source>
</evidence>
<evidence type="ECO:0000259" key="8">
    <source>
        <dbReference type="Pfam" id="PF01996"/>
    </source>
</evidence>
<keyword evidence="7" id="KW-0464">Manganese</keyword>
<evidence type="ECO:0000256" key="5">
    <source>
        <dbReference type="ARBA" id="ARBA00022958"/>
    </source>
</evidence>
<dbReference type="AlphaFoldDB" id="A0A812F422"/>
<dbReference type="GO" id="GO:0052618">
    <property type="term" value="F:coenzyme F420-0:L-glutamate ligase activity"/>
    <property type="evidence" value="ECO:0007669"/>
    <property type="project" value="UniProtKB-EC"/>
</dbReference>
<keyword evidence="6" id="KW-0342">GTP-binding</keyword>
<accession>A0A812F422</accession>
<dbReference type="PANTHER" id="PTHR47917:SF1">
    <property type="entry name" value="COENZYME F420:L-GLUTAMATE LIGASE"/>
    <property type="match status" value="1"/>
</dbReference>
<name>A0A812F422_9ARCH</name>
<evidence type="ECO:0000256" key="3">
    <source>
        <dbReference type="ARBA" id="ARBA00022741"/>
    </source>
</evidence>
<dbReference type="GO" id="GO:0005525">
    <property type="term" value="F:GTP binding"/>
    <property type="evidence" value="ECO:0007669"/>
    <property type="project" value="UniProtKB-KW"/>
</dbReference>
<evidence type="ECO:0000256" key="4">
    <source>
        <dbReference type="ARBA" id="ARBA00022842"/>
    </source>
</evidence>
<dbReference type="Proteomes" id="UP000655759">
    <property type="component" value="Unassembled WGS sequence"/>
</dbReference>
<evidence type="ECO:0000256" key="1">
    <source>
        <dbReference type="ARBA" id="ARBA00022598"/>
    </source>
</evidence>
<dbReference type="PANTHER" id="PTHR47917">
    <property type="match status" value="1"/>
</dbReference>
<comment type="caution">
    <text evidence="9">The sequence shown here is derived from an EMBL/GenBank/DDBJ whole genome shotgun (WGS) entry which is preliminary data.</text>
</comment>
<dbReference type="InterPro" id="IPR002847">
    <property type="entry name" value="F420-0_gamma-glut_ligase-dom"/>
</dbReference>
<protein>
    <submittedName>
        <fullName evidence="9">Coenzyme F420:L-glutamate ligase</fullName>
        <ecNumber evidence="9">6.3.2.31</ecNumber>
        <ecNumber evidence="9">6.3.2.34</ecNumber>
    </submittedName>
</protein>
<dbReference type="SUPFAM" id="SSF144010">
    <property type="entry name" value="CofE-like"/>
    <property type="match status" value="1"/>
</dbReference>
<keyword evidence="3" id="KW-0547">Nucleotide-binding</keyword>
<dbReference type="GO" id="GO:0046872">
    <property type="term" value="F:metal ion binding"/>
    <property type="evidence" value="ECO:0007669"/>
    <property type="project" value="UniProtKB-KW"/>
</dbReference>
<keyword evidence="2" id="KW-0479">Metal-binding</keyword>
<organism evidence="9 10">
    <name type="scientific">Candidatus Nitrosotenuis uzonensis</name>
    <dbReference type="NCBI Taxonomy" id="1407055"/>
    <lineage>
        <taxon>Archaea</taxon>
        <taxon>Nitrososphaerota</taxon>
        <taxon>Candidatus Nitrosotenuis</taxon>
    </lineage>
</organism>
<dbReference type="EMBL" id="CAJNAQ010000005">
    <property type="protein sequence ID" value="CAE6501336.1"/>
    <property type="molecule type" value="Genomic_DNA"/>
</dbReference>
<reference evidence="9" key="1">
    <citation type="submission" date="2021-02" db="EMBL/GenBank/DDBJ databases">
        <authorList>
            <person name="Han P."/>
        </authorList>
    </citation>
    <scope>NUCLEOTIDE SEQUENCE</scope>
    <source>
        <strain evidence="9">Candidatus Nitrosotenuis uzonensis 5A</strain>
    </source>
</reference>
<feature type="domain" description="Coenzyme F420:L-glutamate ligase-like" evidence="8">
    <location>
        <begin position="12"/>
        <end position="221"/>
    </location>
</feature>
<dbReference type="EC" id="6.3.2.31" evidence="9"/>
<sequence length="244" mass="26376">MALEIIPIIIKKEIQKGDDLAKVFLSNFKGVQEGDVIVVAQKAISKQEGKIVDLSQVIPSILAVGVAAEYGKDPKLVEVILSEAQRIVRMQGGVIITETKHGFVCANSGVDESNLPKGFASLLPDDPDRSALTFQSKISDITGKKVAVIISDTFGRPFREGQTNHAIGIAGMRPINDYAGKKDSFGKTLRVTAIAQADELCGAAELVMKKSANCPFAVIRNFDYESANESIRSLLRPKSSDLFR</sequence>
<dbReference type="GO" id="GO:0052619">
    <property type="term" value="F:coenzyme F420-1:gamma-L-glutamate ligase activity"/>
    <property type="evidence" value="ECO:0007669"/>
    <property type="project" value="UniProtKB-EC"/>
</dbReference>
<dbReference type="EC" id="6.3.2.34" evidence="9"/>
<dbReference type="NCBIfam" id="TIGR01916">
    <property type="entry name" value="F420_cofE"/>
    <property type="match status" value="1"/>
</dbReference>
<keyword evidence="4" id="KW-0460">Magnesium</keyword>
<evidence type="ECO:0000256" key="7">
    <source>
        <dbReference type="ARBA" id="ARBA00023211"/>
    </source>
</evidence>
<evidence type="ECO:0000256" key="2">
    <source>
        <dbReference type="ARBA" id="ARBA00022723"/>
    </source>
</evidence>
<dbReference type="Gene3D" id="3.90.1660.10">
    <property type="entry name" value="CofE-like domain"/>
    <property type="match status" value="1"/>
</dbReference>
<keyword evidence="5" id="KW-0630">Potassium</keyword>
<dbReference type="InterPro" id="IPR008225">
    <property type="entry name" value="F420-0_g-glutamyl_ligase"/>
</dbReference>
<dbReference type="Pfam" id="PF01996">
    <property type="entry name" value="F420_ligase"/>
    <property type="match status" value="1"/>
</dbReference>
<evidence type="ECO:0000313" key="9">
    <source>
        <dbReference type="EMBL" id="CAE6501336.1"/>
    </source>
</evidence>
<dbReference type="Gene3D" id="3.30.1330.100">
    <property type="entry name" value="CofE-like"/>
    <property type="match status" value="1"/>
</dbReference>
<evidence type="ECO:0000313" key="10">
    <source>
        <dbReference type="Proteomes" id="UP000655759"/>
    </source>
</evidence>
<keyword evidence="1 9" id="KW-0436">Ligase</keyword>
<proteinExistence type="predicted"/>
<gene>
    <name evidence="9" type="primary">cofE</name>
    <name evidence="9" type="ORF">NUZ5A_51148</name>
</gene>